<feature type="region of interest" description="Disordered" evidence="1">
    <location>
        <begin position="1098"/>
        <end position="1153"/>
    </location>
</feature>
<proteinExistence type="predicted"/>
<sequence length="1153" mass="130349">MTNEPNREWIASITAGKKGRRRTAKGVHRQVVGPAGPSEIVEVHTASTVRTKRTRVEDPGPVVLEKPKLRKPKKNQTQFKQTETARLTSEFMRLLPHIMRRMMNKGEAHVDIGTPCDCDNVKLRDVCCRDCFQYRPSCRQCFINAHRNNPFHWADVWDFEQGFFRRMTLSMLGCPLSLGHNGSQCDSPQSRVSSFLVLADTGPQSVELLVCGHTTQAADDELPSRVAQLLDAGLFPCSFTEPKSAIAFSVLRRFEILHVESKVPAFDFYGALRRMSDNAFTVDVPDMFDNFIRSSRWWGVLKAQKRAGQAHGIDGFLTHRPKGNTILYCPSCPEPGFNMDNKLLKLPPDLRHLNQQRETIDGNFHCTKSTKNSDPNDDSLYQGSGFFPLDTDLKTHLDNNPPGKTEPRSNCNNLNAVNNQDKKKFKNMEITGIVNVQCSHVFVKASVDLQHGERYANVDFAFARSIRQKLSAKHKGDVEFTLQFDSVDLLMSYDAACQYSVGIVERFEKNFPDLVDVVKRMRWGVPALHIQAHKANCMYEFGMSYMVATGHFHGETAEHYWPELNQIGTQVTQQSGGHRQDTVSRAHNDWNFKKTCKAFLLLLADLRTAEATFEKHHKHFLGLCATYAQRIVEENWLKENREPDTSDPKFTTSVYRHSNVNVPTQKAIYERMLAQEGVVPNSATSMSKAAAFINNGILLRADQLKIRKLVSRLKVQFTETLKKDIDAQRTKLEESIVAWRRVQRLLLPDIDDFLGSRDACAVEDELLGLPSEVEEPARSALGLTPFVRIEGELREGAAFDAVAKVKVIAKALRALRDRKRKNDSGVYKNTIAQKQINDTQRRRDLHIARYMAAREALMTMRLAVGDETDFQELKPEHTYMKSRSMRRQLGDSRHTEGTIWTQASVSAGMRSTAPSVSVASAATAGPSTSAAPTVGTLMGRRKASARPSPTGKSREKPIAQSKKAPPAEGWIWSYKIGKMTDAQLDAWNNEGDRVQFFRAEAEMERWREQVEMKLAEWRTTVRSFAKYKEIWTKLAAIQNSSDVGFIAYAKEQAAIFARREAEGGTLLERHQSLSKYRVIEDPNLDLLNFVMERRKQNTATRDAILQEHSRKSASSEDDDETEEESSTEETESEEDEFEAEEELADVPSGDEGA</sequence>
<evidence type="ECO:0000256" key="1">
    <source>
        <dbReference type="SAM" id="MobiDB-lite"/>
    </source>
</evidence>
<dbReference type="Pfam" id="PF18803">
    <property type="entry name" value="CxC2"/>
    <property type="match status" value="1"/>
</dbReference>
<dbReference type="Pfam" id="PF18758">
    <property type="entry name" value="KDZ"/>
    <property type="match status" value="1"/>
</dbReference>
<feature type="compositionally biased region" description="Low complexity" evidence="1">
    <location>
        <begin position="919"/>
        <end position="934"/>
    </location>
</feature>
<feature type="compositionally biased region" description="Acidic residues" evidence="1">
    <location>
        <begin position="1115"/>
        <end position="1144"/>
    </location>
</feature>
<gene>
    <name evidence="3" type="ORF">R3P38DRAFT_3576815</name>
</gene>
<dbReference type="AlphaFoldDB" id="A0AAW0DNY3"/>
<evidence type="ECO:0000313" key="3">
    <source>
        <dbReference type="EMBL" id="KAK7053667.1"/>
    </source>
</evidence>
<organism evidence="3 4">
    <name type="scientific">Favolaschia claudopus</name>
    <dbReference type="NCBI Taxonomy" id="2862362"/>
    <lineage>
        <taxon>Eukaryota</taxon>
        <taxon>Fungi</taxon>
        <taxon>Dikarya</taxon>
        <taxon>Basidiomycota</taxon>
        <taxon>Agaricomycotina</taxon>
        <taxon>Agaricomycetes</taxon>
        <taxon>Agaricomycetidae</taxon>
        <taxon>Agaricales</taxon>
        <taxon>Marasmiineae</taxon>
        <taxon>Mycenaceae</taxon>
        <taxon>Favolaschia</taxon>
    </lineage>
</organism>
<evidence type="ECO:0000313" key="4">
    <source>
        <dbReference type="Proteomes" id="UP001362999"/>
    </source>
</evidence>
<reference evidence="3 4" key="1">
    <citation type="journal article" date="2024" name="J Genomics">
        <title>Draft genome sequencing and assembly of Favolaschia claudopus CIRM-BRFM 2984 isolated from oak limbs.</title>
        <authorList>
            <person name="Navarro D."/>
            <person name="Drula E."/>
            <person name="Chaduli D."/>
            <person name="Cazenave R."/>
            <person name="Ahrendt S."/>
            <person name="Wang J."/>
            <person name="Lipzen A."/>
            <person name="Daum C."/>
            <person name="Barry K."/>
            <person name="Grigoriev I.V."/>
            <person name="Favel A."/>
            <person name="Rosso M.N."/>
            <person name="Martin F."/>
        </authorList>
    </citation>
    <scope>NUCLEOTIDE SEQUENCE [LARGE SCALE GENOMIC DNA]</scope>
    <source>
        <strain evidence="3 4">CIRM-BRFM 2984</strain>
    </source>
</reference>
<name>A0AAW0DNY3_9AGAR</name>
<feature type="domain" description="CxC2-like cysteine cluster KDZ transposase-associated" evidence="2">
    <location>
        <begin position="169"/>
        <end position="279"/>
    </location>
</feature>
<dbReference type="EMBL" id="JAWWNJ010000006">
    <property type="protein sequence ID" value="KAK7053667.1"/>
    <property type="molecule type" value="Genomic_DNA"/>
</dbReference>
<evidence type="ECO:0000259" key="2">
    <source>
        <dbReference type="Pfam" id="PF18803"/>
    </source>
</evidence>
<comment type="caution">
    <text evidence="3">The sequence shown here is derived from an EMBL/GenBank/DDBJ whole genome shotgun (WGS) entry which is preliminary data.</text>
</comment>
<dbReference type="Proteomes" id="UP001362999">
    <property type="component" value="Unassembled WGS sequence"/>
</dbReference>
<feature type="region of interest" description="Disordered" evidence="1">
    <location>
        <begin position="919"/>
        <end position="964"/>
    </location>
</feature>
<keyword evidence="4" id="KW-1185">Reference proteome</keyword>
<feature type="compositionally biased region" description="Basic and acidic residues" evidence="1">
    <location>
        <begin position="1104"/>
        <end position="1114"/>
    </location>
</feature>
<dbReference type="PANTHER" id="PTHR33104">
    <property type="entry name" value="SI:DKEY-29D5.2"/>
    <property type="match status" value="1"/>
</dbReference>
<accession>A0AAW0DNY3</accession>
<dbReference type="InterPro" id="IPR041457">
    <property type="entry name" value="CxC2_KDZ-assoc"/>
</dbReference>
<dbReference type="InterPro" id="IPR040521">
    <property type="entry name" value="KDZ"/>
</dbReference>
<dbReference type="PANTHER" id="PTHR33104:SF2">
    <property type="entry name" value="CXC3 LIKE CYSTEINE CLUSTER DOMAIN-CONTAINING PROTEIN"/>
    <property type="match status" value="1"/>
</dbReference>
<protein>
    <recommendedName>
        <fullName evidence="2">CxC2-like cysteine cluster KDZ transposase-associated domain-containing protein</fullName>
    </recommendedName>
</protein>